<sequence>MARTSLEDALDRLAEAAADVTDLVGGHDGGPGGAALAGVVDDLEDAAGSSLGPAAGETEVALLRRLDRAHRLLLAARVGRPVAQAC</sequence>
<dbReference type="EMBL" id="JBHRWW010000013">
    <property type="protein sequence ID" value="MFC3689881.1"/>
    <property type="molecule type" value="Genomic_DNA"/>
</dbReference>
<accession>A0ABV7WMW6</accession>
<proteinExistence type="predicted"/>
<name>A0ABV7WMW6_9MICO</name>
<dbReference type="RefSeq" id="WP_340295909.1">
    <property type="nucleotide sequence ID" value="NZ_JBBEOI010000343.1"/>
</dbReference>
<keyword evidence="2" id="KW-1185">Reference proteome</keyword>
<dbReference type="Proteomes" id="UP001595685">
    <property type="component" value="Unassembled WGS sequence"/>
</dbReference>
<protein>
    <submittedName>
        <fullName evidence="1">Uncharacterized protein</fullName>
    </submittedName>
</protein>
<evidence type="ECO:0000313" key="1">
    <source>
        <dbReference type="EMBL" id="MFC3689881.1"/>
    </source>
</evidence>
<evidence type="ECO:0000313" key="2">
    <source>
        <dbReference type="Proteomes" id="UP001595685"/>
    </source>
</evidence>
<gene>
    <name evidence="1" type="ORF">ACFOLH_16140</name>
</gene>
<organism evidence="1 2">
    <name type="scientific">Aquipuribacter hungaricus</name>
    <dbReference type="NCBI Taxonomy" id="545624"/>
    <lineage>
        <taxon>Bacteria</taxon>
        <taxon>Bacillati</taxon>
        <taxon>Actinomycetota</taxon>
        <taxon>Actinomycetes</taxon>
        <taxon>Micrococcales</taxon>
        <taxon>Intrasporangiaceae</taxon>
        <taxon>Aquipuribacter</taxon>
    </lineage>
</organism>
<comment type="caution">
    <text evidence="1">The sequence shown here is derived from an EMBL/GenBank/DDBJ whole genome shotgun (WGS) entry which is preliminary data.</text>
</comment>
<reference evidence="2" key="1">
    <citation type="journal article" date="2019" name="Int. J. Syst. Evol. Microbiol.">
        <title>The Global Catalogue of Microorganisms (GCM) 10K type strain sequencing project: providing services to taxonomists for standard genome sequencing and annotation.</title>
        <authorList>
            <consortium name="The Broad Institute Genomics Platform"/>
            <consortium name="The Broad Institute Genome Sequencing Center for Infectious Disease"/>
            <person name="Wu L."/>
            <person name="Ma J."/>
        </authorList>
    </citation>
    <scope>NUCLEOTIDE SEQUENCE [LARGE SCALE GENOMIC DNA]</scope>
    <source>
        <strain evidence="2">NCAIM B.02333</strain>
    </source>
</reference>